<dbReference type="AlphaFoldDB" id="A0AA43UCS7"/>
<dbReference type="Proteomes" id="UP001171751">
    <property type="component" value="Unassembled WGS sequence"/>
</dbReference>
<name>A0AA43UCS7_9LACT</name>
<organism evidence="1 2">
    <name type="scientific">Atopococcus tabaci</name>
    <dbReference type="NCBI Taxonomy" id="269774"/>
    <lineage>
        <taxon>Bacteria</taxon>
        <taxon>Bacillati</taxon>
        <taxon>Bacillota</taxon>
        <taxon>Bacilli</taxon>
        <taxon>Lactobacillales</taxon>
        <taxon>Carnobacteriaceae</taxon>
        <taxon>Atopococcus</taxon>
    </lineage>
</organism>
<keyword evidence="2" id="KW-1185">Reference proteome</keyword>
<reference evidence="1" key="1">
    <citation type="submission" date="2023-07" db="EMBL/GenBank/DDBJ databases">
        <title>Between Cages and Wild: Unraveling the Impact of Captivity on Animal Microbiomes and Antimicrobial Resistance.</title>
        <authorList>
            <person name="Schmartz G.P."/>
            <person name="Rehner J."/>
            <person name="Schuff M.J."/>
            <person name="Becker S.L."/>
            <person name="Kravczyk M."/>
            <person name="Gurevich A."/>
            <person name="Francke R."/>
            <person name="Mueller R."/>
            <person name="Keller V."/>
            <person name="Keller A."/>
        </authorList>
    </citation>
    <scope>NUCLEOTIDE SEQUENCE</scope>
    <source>
        <strain evidence="1">S39M_St_73</strain>
    </source>
</reference>
<proteinExistence type="predicted"/>
<sequence length="177" mass="20208">MHANLEKNMETNFIDQEQAEFIQKALENGESIIVNGHRSTGTRVFMVQLIQAAMQDTDHDLAQVAKAEDVESKDAKFYAYPKPGEDYEETVQAIFNKPGASMISLKDDELVYSINKVLKKGFKESNDAERAVNLIITTKIPYNEDGTPFVEKIQRLTFNEKGKIKREELVRDLSQYE</sequence>
<accession>A0AA43UCS7</accession>
<evidence type="ECO:0000313" key="1">
    <source>
        <dbReference type="EMBL" id="MDO5457599.1"/>
    </source>
</evidence>
<comment type="caution">
    <text evidence="1">The sequence shown here is derived from an EMBL/GenBank/DDBJ whole genome shotgun (WGS) entry which is preliminary data.</text>
</comment>
<protein>
    <submittedName>
        <fullName evidence="1">Uncharacterized protein</fullName>
    </submittedName>
</protein>
<dbReference type="EMBL" id="JAUNQW010000017">
    <property type="protein sequence ID" value="MDO5457599.1"/>
    <property type="molecule type" value="Genomic_DNA"/>
</dbReference>
<evidence type="ECO:0000313" key="2">
    <source>
        <dbReference type="Proteomes" id="UP001171751"/>
    </source>
</evidence>
<gene>
    <name evidence="1" type="ORF">Q4F26_04560</name>
</gene>